<evidence type="ECO:0000313" key="13">
    <source>
        <dbReference type="Proteomes" id="UP001165498"/>
    </source>
</evidence>
<dbReference type="Proteomes" id="UP001165498">
    <property type="component" value="Unassembled WGS sequence"/>
</dbReference>
<dbReference type="Pfam" id="PF08334">
    <property type="entry name" value="T2SSG"/>
    <property type="match status" value="1"/>
</dbReference>
<evidence type="ECO:0000256" key="8">
    <source>
        <dbReference type="ARBA" id="ARBA00022989"/>
    </source>
</evidence>
<dbReference type="InterPro" id="IPR013545">
    <property type="entry name" value="T2SS_protein-GspG_C"/>
</dbReference>
<keyword evidence="4" id="KW-1003">Cell membrane</keyword>
<evidence type="ECO:0000256" key="10">
    <source>
        <dbReference type="SAM" id="Phobius"/>
    </source>
</evidence>
<protein>
    <recommendedName>
        <fullName evidence="3">Type II secretion system core protein G</fullName>
    </recommendedName>
</protein>
<dbReference type="RefSeq" id="WP_255916132.1">
    <property type="nucleotide sequence ID" value="NZ_JANFQO010000023.1"/>
</dbReference>
<organism evidence="12 13">
    <name type="scientific">Tahibacter harae</name>
    <dbReference type="NCBI Taxonomy" id="2963937"/>
    <lineage>
        <taxon>Bacteria</taxon>
        <taxon>Pseudomonadati</taxon>
        <taxon>Pseudomonadota</taxon>
        <taxon>Gammaproteobacteria</taxon>
        <taxon>Lysobacterales</taxon>
        <taxon>Rhodanobacteraceae</taxon>
        <taxon>Tahibacter</taxon>
    </lineage>
</organism>
<keyword evidence="5" id="KW-0488">Methylation</keyword>
<evidence type="ECO:0000256" key="5">
    <source>
        <dbReference type="ARBA" id="ARBA00022481"/>
    </source>
</evidence>
<dbReference type="InterPro" id="IPR010054">
    <property type="entry name" value="Type2_sec_GspG"/>
</dbReference>
<reference evidence="12" key="1">
    <citation type="submission" date="2022-07" db="EMBL/GenBank/DDBJ databases">
        <title>Tahibacter sp., a new gammaproteobacterium isolated from the silt sample collected at pig farm.</title>
        <authorList>
            <person name="Chen H."/>
        </authorList>
    </citation>
    <scope>NUCLEOTIDE SEQUENCE</scope>
    <source>
        <strain evidence="12">P2K</strain>
    </source>
</reference>
<feature type="transmembrane region" description="Helical" evidence="10">
    <location>
        <begin position="20"/>
        <end position="39"/>
    </location>
</feature>
<dbReference type="NCBIfam" id="TIGR01710">
    <property type="entry name" value="typeII_sec_gspG"/>
    <property type="match status" value="1"/>
</dbReference>
<evidence type="ECO:0000256" key="1">
    <source>
        <dbReference type="ARBA" id="ARBA00004377"/>
    </source>
</evidence>
<evidence type="ECO:0000259" key="11">
    <source>
        <dbReference type="Pfam" id="PF08334"/>
    </source>
</evidence>
<keyword evidence="13" id="KW-1185">Reference proteome</keyword>
<name>A0ABT1QXC3_9GAMM</name>
<sequence length="144" mass="15542">MKYSFSSYRGVRGGQQGFSLLEMLAVIVLIGIVAGIVVNQVGKNVDKGKWNSGKAQVAKLAMSIESYALDNGGPPDKLEDLVTKPANAPNWKSGYAKESDLKSPFGNAFGYKKPGEHGDFDLIFYGKDGKPGGEEYNGDFGNWQ</sequence>
<evidence type="ECO:0000256" key="7">
    <source>
        <dbReference type="ARBA" id="ARBA00022692"/>
    </source>
</evidence>
<comment type="similarity">
    <text evidence="2">Belongs to the GSP G family.</text>
</comment>
<keyword evidence="6" id="KW-0997">Cell inner membrane</keyword>
<keyword evidence="8 10" id="KW-1133">Transmembrane helix</keyword>
<comment type="caution">
    <text evidence="12">The sequence shown here is derived from an EMBL/GenBank/DDBJ whole genome shotgun (WGS) entry which is preliminary data.</text>
</comment>
<dbReference type="EMBL" id="JANFQO010000023">
    <property type="protein sequence ID" value="MCQ4166943.1"/>
    <property type="molecule type" value="Genomic_DNA"/>
</dbReference>
<dbReference type="Pfam" id="PF07963">
    <property type="entry name" value="N_methyl"/>
    <property type="match status" value="1"/>
</dbReference>
<evidence type="ECO:0000256" key="2">
    <source>
        <dbReference type="ARBA" id="ARBA00009984"/>
    </source>
</evidence>
<comment type="subcellular location">
    <subcellularLocation>
        <location evidence="1">Cell inner membrane</location>
        <topology evidence="1">Single-pass membrane protein</topology>
    </subcellularLocation>
</comment>
<evidence type="ECO:0000256" key="4">
    <source>
        <dbReference type="ARBA" id="ARBA00022475"/>
    </source>
</evidence>
<accession>A0ABT1QXC3</accession>
<dbReference type="NCBIfam" id="TIGR02532">
    <property type="entry name" value="IV_pilin_GFxxxE"/>
    <property type="match status" value="1"/>
</dbReference>
<dbReference type="Gene3D" id="3.30.700.10">
    <property type="entry name" value="Glycoprotein, Type 4 Pilin"/>
    <property type="match status" value="1"/>
</dbReference>
<proteinExistence type="inferred from homology"/>
<evidence type="ECO:0000256" key="6">
    <source>
        <dbReference type="ARBA" id="ARBA00022519"/>
    </source>
</evidence>
<evidence type="ECO:0000256" key="9">
    <source>
        <dbReference type="ARBA" id="ARBA00023136"/>
    </source>
</evidence>
<feature type="domain" description="Type II secretion system protein GspG C-terminal" evidence="11">
    <location>
        <begin position="41"/>
        <end position="143"/>
    </location>
</feature>
<keyword evidence="9 10" id="KW-0472">Membrane</keyword>
<keyword evidence="7 10" id="KW-0812">Transmembrane</keyword>
<gene>
    <name evidence="12" type="primary">gspG</name>
    <name evidence="12" type="ORF">NM961_19695</name>
</gene>
<evidence type="ECO:0000313" key="12">
    <source>
        <dbReference type="EMBL" id="MCQ4166943.1"/>
    </source>
</evidence>
<evidence type="ECO:0000256" key="3">
    <source>
        <dbReference type="ARBA" id="ARBA00020042"/>
    </source>
</evidence>
<dbReference type="InterPro" id="IPR000983">
    <property type="entry name" value="Bac_GSPG_pilin"/>
</dbReference>
<dbReference type="InterPro" id="IPR045584">
    <property type="entry name" value="Pilin-like"/>
</dbReference>
<dbReference type="PROSITE" id="PS00409">
    <property type="entry name" value="PROKAR_NTER_METHYL"/>
    <property type="match status" value="1"/>
</dbReference>
<dbReference type="InterPro" id="IPR012902">
    <property type="entry name" value="N_methyl_site"/>
</dbReference>
<dbReference type="SUPFAM" id="SSF54523">
    <property type="entry name" value="Pili subunits"/>
    <property type="match status" value="1"/>
</dbReference>
<dbReference type="PRINTS" id="PR00813">
    <property type="entry name" value="BCTERIALGSPG"/>
</dbReference>